<name>A0A926HMX7_9FIRM</name>
<accession>A0A926HMX7</accession>
<gene>
    <name evidence="1" type="ORF">IAG03_06245</name>
</gene>
<sequence>MAGANERIQGLNLFAYCFNNPANLSDEDGNWPSWAKKLVTAVAIAAAVAVVAAAKCNIPNFEWRGSGTPESGRGNFVNMKTGEWLHSNLNHGPPIGPHWDYGVRGSPQTFRIFPDSNILPK</sequence>
<keyword evidence="2" id="KW-1185">Reference proteome</keyword>
<dbReference type="AlphaFoldDB" id="A0A926HMX7"/>
<proteinExistence type="predicted"/>
<organism evidence="1 2">
    <name type="scientific">Yeguia hominis</name>
    <dbReference type="NCBI Taxonomy" id="2763662"/>
    <lineage>
        <taxon>Bacteria</taxon>
        <taxon>Bacillati</taxon>
        <taxon>Bacillota</taxon>
        <taxon>Clostridia</taxon>
        <taxon>Eubacteriales</taxon>
        <taxon>Yeguiaceae</taxon>
        <taxon>Yeguia</taxon>
    </lineage>
</organism>
<dbReference type="EMBL" id="JACRSN010000007">
    <property type="protein sequence ID" value="MBC8533612.1"/>
    <property type="molecule type" value="Genomic_DNA"/>
</dbReference>
<evidence type="ECO:0000313" key="2">
    <source>
        <dbReference type="Proteomes" id="UP000651482"/>
    </source>
</evidence>
<evidence type="ECO:0000313" key="1">
    <source>
        <dbReference type="EMBL" id="MBC8533612.1"/>
    </source>
</evidence>
<reference evidence="1" key="1">
    <citation type="submission" date="2020-08" db="EMBL/GenBank/DDBJ databases">
        <title>Genome public.</title>
        <authorList>
            <person name="Liu C."/>
            <person name="Sun Q."/>
        </authorList>
    </citation>
    <scope>NUCLEOTIDE SEQUENCE</scope>
    <source>
        <strain evidence="1">NSJ-40</strain>
    </source>
</reference>
<comment type="caution">
    <text evidence="1">The sequence shown here is derived from an EMBL/GenBank/DDBJ whole genome shotgun (WGS) entry which is preliminary data.</text>
</comment>
<dbReference type="Proteomes" id="UP000651482">
    <property type="component" value="Unassembled WGS sequence"/>
</dbReference>
<evidence type="ECO:0008006" key="3">
    <source>
        <dbReference type="Google" id="ProtNLM"/>
    </source>
</evidence>
<protein>
    <recommendedName>
        <fullName evidence="3">RHS repeat-associated core domain-containing protein</fullName>
    </recommendedName>
</protein>